<sequence length="757" mass="84171">MKTPIPAWISAALVTFLLVSTLGYERPVRTRHPHNGVVSQHYRSVRAALRSGRSFDTTPKNSDSDASSITRIYSEQHVKLTLECTVNVNFTTSVWLKEGQVVQTILKDNINNKRVSGHRFLLDNRGNLIIDNVRLEDDGKWQCEVEDMGFVVAGKPIQLTVLGYERPVRTRHPHNGVVSQHYRSVRAALRSGRSFDTTPKNSDSDASSITRIYSEQHVKLTLECTVNVNFTTSVWLKEGQVVQTILKDNINNKRVSGHRFLLDNRGNLIIDNVRLEDDGKWQCEVEDMGFVVAGKPIQLTVLDPPEKPYLLIDNRILDPGNLFIPVKENSDLTVSCVVDGGSPKPTLSWELALGSLSLLDAPEVPYQALNFTETVREQRVGARSDVRLESVMRVHHNATLTCLVHHVALEQPLNVSLLLDVQYTPSFAISRDPGFGIPIREGMAVSLKCDVDANPRAAPIWQKDDSSPPVQQTPDGFLNFTEILREHSGWYKCIARHLLGKFSSIGYFLNVRSNADVTQEPEFDVRELSSTGRQMDVDLGGAVHLSCPPGTSGCWTHLDTETGRLEPLGASQDLKIDHILYQEAGEYSCVVPKKSPGSKNKKLDALRKALSVNIAVTGRPIVFPSNRSITAIYGQPLKLTTDFCANPSYTKAMWITNDRVYKPGESDQKAIAHSITNTSTPNCHQASLYLMKVTTKDVGEYSFIVRSVNGLGEGVFIVNLTYASGYSVNLPSSNAKRNTASLYLYLFVIIIMIIKEC</sequence>
<feature type="domain" description="Ig-like" evidence="7">
    <location>
        <begin position="319"/>
        <end position="416"/>
    </location>
</feature>
<dbReference type="PANTHER" id="PTHR11640:SF155">
    <property type="entry name" value="IG-LIKE DOMAIN-CONTAINING PROTEIN"/>
    <property type="match status" value="1"/>
</dbReference>
<comment type="subcellular location">
    <subcellularLocation>
        <location evidence="1">Membrane</location>
        <topology evidence="1">Single-pass type I membrane protein</topology>
    </subcellularLocation>
</comment>
<dbReference type="GeneID" id="108744257"/>
<keyword evidence="4" id="KW-0325">Glycoprotein</keyword>
<dbReference type="InterPro" id="IPR013162">
    <property type="entry name" value="CD80_C2-set"/>
</dbReference>
<dbReference type="SMART" id="SM00408">
    <property type="entry name" value="IGc2"/>
    <property type="match status" value="5"/>
</dbReference>
<evidence type="ECO:0000256" key="5">
    <source>
        <dbReference type="ARBA" id="ARBA00023319"/>
    </source>
</evidence>
<dbReference type="SUPFAM" id="SSF48726">
    <property type="entry name" value="Immunoglobulin"/>
    <property type="match status" value="4"/>
</dbReference>
<dbReference type="InParanoid" id="A0A7F5R9D9"/>
<name>A0A7F5R9D9_AGRPL</name>
<evidence type="ECO:0000256" key="2">
    <source>
        <dbReference type="ARBA" id="ARBA00023136"/>
    </source>
</evidence>
<dbReference type="GO" id="GO:0098609">
    <property type="term" value="P:cell-cell adhesion"/>
    <property type="evidence" value="ECO:0007669"/>
    <property type="project" value="TreeGrafter"/>
</dbReference>
<dbReference type="Proteomes" id="UP000192223">
    <property type="component" value="Unplaced"/>
</dbReference>
<accession>A0A7F5R9D9</accession>
<keyword evidence="8" id="KW-1185">Reference proteome</keyword>
<dbReference type="CDD" id="cd00096">
    <property type="entry name" value="Ig"/>
    <property type="match status" value="2"/>
</dbReference>
<dbReference type="KEGG" id="apln:108744257"/>
<dbReference type="PROSITE" id="PS50835">
    <property type="entry name" value="IG_LIKE"/>
    <property type="match status" value="4"/>
</dbReference>
<keyword evidence="5" id="KW-0393">Immunoglobulin domain</keyword>
<proteinExistence type="predicted"/>
<dbReference type="Gene3D" id="2.60.40.10">
    <property type="entry name" value="Immunoglobulins"/>
    <property type="match status" value="5"/>
</dbReference>
<dbReference type="Pfam" id="PF13927">
    <property type="entry name" value="Ig_3"/>
    <property type="match status" value="1"/>
</dbReference>
<keyword evidence="3" id="KW-1015">Disulfide bond</keyword>
<feature type="domain" description="Ig-like" evidence="7">
    <location>
        <begin position="425"/>
        <end position="497"/>
    </location>
</feature>
<dbReference type="InterPro" id="IPR013783">
    <property type="entry name" value="Ig-like_fold"/>
</dbReference>
<protein>
    <submittedName>
        <fullName evidence="9">MAM domain-containing glycosylphosphatidylinositol anchor protein 1</fullName>
    </submittedName>
</protein>
<dbReference type="SMART" id="SM00409">
    <property type="entry name" value="IG"/>
    <property type="match status" value="6"/>
</dbReference>
<evidence type="ECO:0000259" key="7">
    <source>
        <dbReference type="PROSITE" id="PS50835"/>
    </source>
</evidence>
<feature type="signal peptide" evidence="6">
    <location>
        <begin position="1"/>
        <end position="23"/>
    </location>
</feature>
<evidence type="ECO:0000256" key="6">
    <source>
        <dbReference type="SAM" id="SignalP"/>
    </source>
</evidence>
<feature type="domain" description="Ig-like" evidence="7">
    <location>
        <begin position="199"/>
        <end position="300"/>
    </location>
</feature>
<dbReference type="InterPro" id="IPR003598">
    <property type="entry name" value="Ig_sub2"/>
</dbReference>
<reference evidence="9" key="1">
    <citation type="submission" date="2025-08" db="UniProtKB">
        <authorList>
            <consortium name="RefSeq"/>
        </authorList>
    </citation>
    <scope>IDENTIFICATION</scope>
    <source>
        <tissue evidence="9">Entire body</tissue>
    </source>
</reference>
<gene>
    <name evidence="9" type="primary">LOC108744257</name>
</gene>
<dbReference type="GO" id="GO:0005886">
    <property type="term" value="C:plasma membrane"/>
    <property type="evidence" value="ECO:0007669"/>
    <property type="project" value="TreeGrafter"/>
</dbReference>
<dbReference type="PANTHER" id="PTHR11640">
    <property type="entry name" value="NEPHRIN"/>
    <property type="match status" value="1"/>
</dbReference>
<evidence type="ECO:0000256" key="1">
    <source>
        <dbReference type="ARBA" id="ARBA00004479"/>
    </source>
</evidence>
<evidence type="ECO:0000256" key="3">
    <source>
        <dbReference type="ARBA" id="ARBA00023157"/>
    </source>
</evidence>
<keyword evidence="6" id="KW-0732">Signal</keyword>
<dbReference type="GO" id="GO:0005911">
    <property type="term" value="C:cell-cell junction"/>
    <property type="evidence" value="ECO:0007669"/>
    <property type="project" value="TreeGrafter"/>
</dbReference>
<feature type="domain" description="Ig-like" evidence="7">
    <location>
        <begin position="59"/>
        <end position="160"/>
    </location>
</feature>
<evidence type="ECO:0000256" key="4">
    <source>
        <dbReference type="ARBA" id="ARBA00023180"/>
    </source>
</evidence>
<organism evidence="8 9">
    <name type="scientific">Agrilus planipennis</name>
    <name type="common">Emerald ash borer</name>
    <name type="synonym">Agrilus marcopoli</name>
    <dbReference type="NCBI Taxonomy" id="224129"/>
    <lineage>
        <taxon>Eukaryota</taxon>
        <taxon>Metazoa</taxon>
        <taxon>Ecdysozoa</taxon>
        <taxon>Arthropoda</taxon>
        <taxon>Hexapoda</taxon>
        <taxon>Insecta</taxon>
        <taxon>Pterygota</taxon>
        <taxon>Neoptera</taxon>
        <taxon>Endopterygota</taxon>
        <taxon>Coleoptera</taxon>
        <taxon>Polyphaga</taxon>
        <taxon>Elateriformia</taxon>
        <taxon>Buprestoidea</taxon>
        <taxon>Buprestidae</taxon>
        <taxon>Agrilinae</taxon>
        <taxon>Agrilus</taxon>
    </lineage>
</organism>
<dbReference type="CTD" id="36521"/>
<dbReference type="Pfam" id="PF08205">
    <property type="entry name" value="C2-set_2"/>
    <property type="match status" value="1"/>
</dbReference>
<keyword evidence="2" id="KW-0472">Membrane</keyword>
<dbReference type="Pfam" id="PF00047">
    <property type="entry name" value="ig"/>
    <property type="match status" value="2"/>
</dbReference>
<dbReference type="GO" id="GO:0050839">
    <property type="term" value="F:cell adhesion molecule binding"/>
    <property type="evidence" value="ECO:0007669"/>
    <property type="project" value="TreeGrafter"/>
</dbReference>
<dbReference type="OrthoDB" id="9442762at2759"/>
<dbReference type="AlphaFoldDB" id="A0A7F5R9D9"/>
<dbReference type="InterPro" id="IPR003599">
    <property type="entry name" value="Ig_sub"/>
</dbReference>
<dbReference type="RefSeq" id="XP_025832565.1">
    <property type="nucleotide sequence ID" value="XM_025976780.1"/>
</dbReference>
<evidence type="ECO:0000313" key="8">
    <source>
        <dbReference type="Proteomes" id="UP000192223"/>
    </source>
</evidence>
<dbReference type="InterPro" id="IPR007110">
    <property type="entry name" value="Ig-like_dom"/>
</dbReference>
<dbReference type="InterPro" id="IPR051275">
    <property type="entry name" value="Cell_adhesion_signaling"/>
</dbReference>
<dbReference type="InterPro" id="IPR036179">
    <property type="entry name" value="Ig-like_dom_sf"/>
</dbReference>
<feature type="chain" id="PRO_5028992775" evidence="6">
    <location>
        <begin position="24"/>
        <end position="757"/>
    </location>
</feature>
<dbReference type="FunCoup" id="A0A7F5R9D9">
    <property type="interactions" value="1"/>
</dbReference>
<evidence type="ECO:0000313" key="9">
    <source>
        <dbReference type="RefSeq" id="XP_025832565.1"/>
    </source>
</evidence>
<dbReference type="InterPro" id="IPR013151">
    <property type="entry name" value="Immunoglobulin_dom"/>
</dbReference>